<dbReference type="Proteomes" id="UP000295543">
    <property type="component" value="Unassembled WGS sequence"/>
</dbReference>
<evidence type="ECO:0000313" key="2">
    <source>
        <dbReference type="Proteomes" id="UP000295543"/>
    </source>
</evidence>
<comment type="caution">
    <text evidence="1">The sequence shown here is derived from an EMBL/GenBank/DDBJ whole genome shotgun (WGS) entry which is preliminary data.</text>
</comment>
<dbReference type="AlphaFoldDB" id="A0A4R5UET9"/>
<accession>A0A4R5UET9</accession>
<sequence length="190" mass="21280">MEFWTLDSVGAFDVRTSNAEIVFSVALTSLTLSDRQTRPLYPTRARALHALAHDSTIGARLPEQCVYDLPIVEKCNLLGISGRSISHVLVQSLHAVERCRHCLAVGTRKLFVRLAALQLLQNFLALLGERRRFQSKPSGVELRARIDARAKDEDKADQSEHDIPIHNVSSLPLLRCKSVMSMIAQRRILS</sequence>
<gene>
    <name evidence="1" type="ORF">E2F49_07595</name>
</gene>
<organism evidence="1 2">
    <name type="scientific">Luteimonas terrae</name>
    <dbReference type="NCBI Taxonomy" id="1530191"/>
    <lineage>
        <taxon>Bacteria</taxon>
        <taxon>Pseudomonadati</taxon>
        <taxon>Pseudomonadota</taxon>
        <taxon>Gammaproteobacteria</taxon>
        <taxon>Lysobacterales</taxon>
        <taxon>Lysobacteraceae</taxon>
        <taxon>Luteimonas</taxon>
    </lineage>
</organism>
<reference evidence="1 2" key="1">
    <citation type="submission" date="2019-03" db="EMBL/GenBank/DDBJ databases">
        <title>Luteimonas zhaokaii sp.nov., isolated from the rectal contents of Plateau pika in Yushu, Qinghai Province, China.</title>
        <authorList>
            <person name="Zhang G."/>
        </authorList>
    </citation>
    <scope>NUCLEOTIDE SEQUENCE [LARGE SCALE GENOMIC DNA]</scope>
    <source>
        <strain evidence="1 2">THG-MD21</strain>
    </source>
</reference>
<dbReference type="EMBL" id="SMTG01000002">
    <property type="protein sequence ID" value="TDK33838.1"/>
    <property type="molecule type" value="Genomic_DNA"/>
</dbReference>
<dbReference type="RefSeq" id="WP_133393242.1">
    <property type="nucleotide sequence ID" value="NZ_SMTG01000002.1"/>
</dbReference>
<protein>
    <submittedName>
        <fullName evidence="1">Uncharacterized protein</fullName>
    </submittedName>
</protein>
<name>A0A4R5UET9_9GAMM</name>
<evidence type="ECO:0000313" key="1">
    <source>
        <dbReference type="EMBL" id="TDK33838.1"/>
    </source>
</evidence>
<keyword evidence="2" id="KW-1185">Reference proteome</keyword>
<proteinExistence type="predicted"/>